<dbReference type="EMBL" id="CP116967">
    <property type="protein sequence ID" value="WNM59661.1"/>
    <property type="molecule type" value="Genomic_DNA"/>
</dbReference>
<accession>A0AA96GDL2</accession>
<keyword evidence="2 5" id="KW-0347">Helicase</keyword>
<dbReference type="InterPro" id="IPR027417">
    <property type="entry name" value="P-loop_NTPase"/>
</dbReference>
<keyword evidence="2 5" id="KW-0067">ATP-binding</keyword>
<feature type="domain" description="Helicase C-terminal" evidence="4">
    <location>
        <begin position="69"/>
        <end position="233"/>
    </location>
</feature>
<dbReference type="InterPro" id="IPR047112">
    <property type="entry name" value="RecG/Mfd"/>
</dbReference>
<dbReference type="PANTHER" id="PTHR47964">
    <property type="entry name" value="ATP-DEPENDENT DNA HELICASE HOMOLOG RECG, CHLOROPLASTIC"/>
    <property type="match status" value="1"/>
</dbReference>
<dbReference type="InterPro" id="IPR014001">
    <property type="entry name" value="Helicase_ATP-bd"/>
</dbReference>
<proteinExistence type="predicted"/>
<reference evidence="5 6" key="1">
    <citation type="submission" date="2023-01" db="EMBL/GenBank/DDBJ databases">
        <title>Cultivation and genomic characterization of new, ubiquitous marine nitrite-oxidizing bacteria from the Nitrospirales.</title>
        <authorList>
            <person name="Mueller A.J."/>
            <person name="Daebeler A."/>
            <person name="Herbold C.W."/>
            <person name="Kirkegaard R.H."/>
            <person name="Daims H."/>
        </authorList>
    </citation>
    <scope>NUCLEOTIDE SEQUENCE [LARGE SCALE GENOMIC DNA]</scope>
    <source>
        <strain evidence="5 6">VA</strain>
    </source>
</reference>
<keyword evidence="2 5" id="KW-0547">Nucleotide-binding</keyword>
<sequence>MDEQHKFGVLQRAQLRGKAPWHPDVLVMTATPIPRTLAMTLYGDLDVSVIDQFPPGKKPVKTMLFPTGQRKDAHRLMRKELEAGRQAYVVYPLVEPSEKIDLQAAIEAAEQLREECAPFRIGLLHGRLPSREKQVIMAKFKKKEIDVLVATTVVEVGLDVHNATVMLIEHAERFGLAQLHQLRGRVGRGLSQGYCMLIHGLGKIPPYSPQIPLKLESSRMSLDEIGRRSQGEAFSPSTARRRLGVFAQCEDGFALAEEDLKIRGPGHVLGVKQWGEMDFRVADLARDTVLLIKAKQKAGEILECDPLLTLPDHRILKETLFRKWGEKFALGSIG</sequence>
<dbReference type="GO" id="GO:0003678">
    <property type="term" value="F:DNA helicase activity"/>
    <property type="evidence" value="ECO:0007669"/>
    <property type="project" value="TreeGrafter"/>
</dbReference>
<evidence type="ECO:0000259" key="3">
    <source>
        <dbReference type="PROSITE" id="PS51192"/>
    </source>
</evidence>
<dbReference type="PROSITE" id="PS51194">
    <property type="entry name" value="HELICASE_CTER"/>
    <property type="match status" value="1"/>
</dbReference>
<dbReference type="InterPro" id="IPR001650">
    <property type="entry name" value="Helicase_C-like"/>
</dbReference>
<feature type="domain" description="Helicase ATP-binding" evidence="3">
    <location>
        <begin position="1"/>
        <end position="50"/>
    </location>
</feature>
<dbReference type="SUPFAM" id="SSF52540">
    <property type="entry name" value="P-loop containing nucleoside triphosphate hydrolases"/>
    <property type="match status" value="1"/>
</dbReference>
<name>A0AA96GDL2_9BACT</name>
<dbReference type="GO" id="GO:0006281">
    <property type="term" value="P:DNA repair"/>
    <property type="evidence" value="ECO:0007669"/>
    <property type="project" value="InterPro"/>
</dbReference>
<dbReference type="GO" id="GO:0016787">
    <property type="term" value="F:hydrolase activity"/>
    <property type="evidence" value="ECO:0007669"/>
    <property type="project" value="UniProtKB-KW"/>
</dbReference>
<organism evidence="5 6">
    <name type="scientific">Candidatus Nitrospira allomarina</name>
    <dbReference type="NCBI Taxonomy" id="3020900"/>
    <lineage>
        <taxon>Bacteria</taxon>
        <taxon>Pseudomonadati</taxon>
        <taxon>Nitrospirota</taxon>
        <taxon>Nitrospiria</taxon>
        <taxon>Nitrospirales</taxon>
        <taxon>Nitrospiraceae</taxon>
        <taxon>Nitrospira</taxon>
    </lineage>
</organism>
<dbReference type="KEGG" id="nall:PP769_07870"/>
<dbReference type="PROSITE" id="PS51192">
    <property type="entry name" value="HELICASE_ATP_BIND_1"/>
    <property type="match status" value="1"/>
</dbReference>
<gene>
    <name evidence="5" type="ORF">PP769_07870</name>
</gene>
<dbReference type="RefSeq" id="WP_312646452.1">
    <property type="nucleotide sequence ID" value="NZ_CP116967.1"/>
</dbReference>
<protein>
    <submittedName>
        <fullName evidence="5">Helicase-related protein</fullName>
    </submittedName>
</protein>
<dbReference type="Pfam" id="PF19833">
    <property type="entry name" value="RecG_dom3_C"/>
    <property type="match status" value="1"/>
</dbReference>
<evidence type="ECO:0000313" key="5">
    <source>
        <dbReference type="EMBL" id="WNM59661.1"/>
    </source>
</evidence>
<evidence type="ECO:0000256" key="2">
    <source>
        <dbReference type="ARBA" id="ARBA00022806"/>
    </source>
</evidence>
<keyword evidence="1" id="KW-0378">Hydrolase</keyword>
<dbReference type="Proteomes" id="UP001302719">
    <property type="component" value="Chromosome"/>
</dbReference>
<dbReference type="Pfam" id="PF00271">
    <property type="entry name" value="Helicase_C"/>
    <property type="match status" value="1"/>
</dbReference>
<dbReference type="SMART" id="SM00490">
    <property type="entry name" value="HELICc"/>
    <property type="match status" value="1"/>
</dbReference>
<dbReference type="PANTHER" id="PTHR47964:SF1">
    <property type="entry name" value="ATP-DEPENDENT DNA HELICASE HOMOLOG RECG, CHLOROPLASTIC"/>
    <property type="match status" value="1"/>
</dbReference>
<evidence type="ECO:0000256" key="1">
    <source>
        <dbReference type="ARBA" id="ARBA00022801"/>
    </source>
</evidence>
<dbReference type="InterPro" id="IPR045562">
    <property type="entry name" value="RecG_dom3_C"/>
</dbReference>
<keyword evidence="6" id="KW-1185">Reference proteome</keyword>
<evidence type="ECO:0000313" key="6">
    <source>
        <dbReference type="Proteomes" id="UP001302719"/>
    </source>
</evidence>
<dbReference type="Gene3D" id="3.40.50.300">
    <property type="entry name" value="P-loop containing nucleotide triphosphate hydrolases"/>
    <property type="match status" value="2"/>
</dbReference>
<evidence type="ECO:0000259" key="4">
    <source>
        <dbReference type="PROSITE" id="PS51194"/>
    </source>
</evidence>
<dbReference type="AlphaFoldDB" id="A0AA96GDL2"/>